<dbReference type="PANTHER" id="PTHR43388:SF1">
    <property type="entry name" value="HYDROGENASE MATURATION FACTOR HOXX"/>
    <property type="match status" value="1"/>
</dbReference>
<sequence>MKILLISTAFNGMTQRIRQELLQSNHTVSVELAISSKHMLEAVALFKPDLIICPFLTKRVPAEIWQNNPCLIVHPGIEGDRGPSSIDWAILQEKNSWGVTLLQASDEMDAGNIWGTANFALHCNYSKSKAYRGEVIRIASKLVGYAVRNVENNTISTRALDYTNKNVKGQLMPKMDQSIRKIDWLLDDTKTVLRKIRCADSCPGVLINIAGQNLYAFGAYQEKELVGPPGNVVATNHDSVCIATIDGAVWIRQFKVKPTNGNKTLKLPASLVLNKFRQPLPTYLPNKDIVNYDLGYLGDEISIEFKGNVAYLHFDFYNGAMDTNQCARLTDAFLSLKDNNDINVIVLMGGDQFWSNGIHLKVIESTENPAEESWKNINAIDDLVQEILLCENKLTVAAIRNNAGAGGAMMALACDKVVVRDGVILNPHYNTMGLYGSEYWTYTLPKRVGQKMADKLTTECLPILASYANKINFSDELFDEDWRKFHCQLESYCKNLAEIVTFPDRILTKKLEREINESIKPLDEYRRQELLYMHECFFDEKSLYHIERKKFVYKEPVLETPKRLAIHRVHQHNLDLEILR</sequence>
<dbReference type="InterPro" id="IPR011034">
    <property type="entry name" value="Formyl_transferase-like_C_sf"/>
</dbReference>
<dbReference type="CDD" id="cd06558">
    <property type="entry name" value="crotonase-like"/>
    <property type="match status" value="1"/>
</dbReference>
<comment type="caution">
    <text evidence="3">The sequence shown here is derived from an EMBL/GenBank/DDBJ whole genome shotgun (WGS) entry which is preliminary data.</text>
</comment>
<feature type="domain" description="Formyl transferase C-terminal" evidence="2">
    <location>
        <begin position="175"/>
        <end position="256"/>
    </location>
</feature>
<dbReference type="PIRSF" id="PIRSF006787">
    <property type="entry name" value="Hydrgn_mat_HoxX"/>
    <property type="match status" value="1"/>
</dbReference>
<dbReference type="CDD" id="cd08650">
    <property type="entry name" value="FMT_core_HypX_N"/>
    <property type="match status" value="1"/>
</dbReference>
<dbReference type="InterPro" id="IPR036477">
    <property type="entry name" value="Formyl_transf_N_sf"/>
</dbReference>
<feature type="domain" description="Formyl transferase N-terminal" evidence="1">
    <location>
        <begin position="36"/>
        <end position="119"/>
    </location>
</feature>
<dbReference type="Gene3D" id="3.90.226.10">
    <property type="entry name" value="2-enoyl-CoA Hydratase, Chain A, domain 1"/>
    <property type="match status" value="1"/>
</dbReference>
<dbReference type="EMBL" id="CAKLDM010000001">
    <property type="protein sequence ID" value="CAH0536807.1"/>
    <property type="molecule type" value="Genomic_DNA"/>
</dbReference>
<evidence type="ECO:0000259" key="1">
    <source>
        <dbReference type="Pfam" id="PF00551"/>
    </source>
</evidence>
<proteinExistence type="predicted"/>
<keyword evidence="3" id="KW-0808">Transferase</keyword>
<dbReference type="GO" id="GO:0004479">
    <property type="term" value="F:methionyl-tRNA formyltransferase activity"/>
    <property type="evidence" value="ECO:0007669"/>
    <property type="project" value="UniProtKB-EC"/>
</dbReference>
<dbReference type="PANTHER" id="PTHR43388">
    <property type="entry name" value="HYDROGENASE MATURATION FACTOR HOXX"/>
    <property type="match status" value="1"/>
</dbReference>
<dbReference type="RefSeq" id="WP_237360090.1">
    <property type="nucleotide sequence ID" value="NZ_CAKLDM010000001.1"/>
</dbReference>
<name>A0ABM9A0E5_9VIBR</name>
<dbReference type="InterPro" id="IPR002376">
    <property type="entry name" value="Formyl_transf_N"/>
</dbReference>
<gene>
    <name evidence="3" type="primary">fmt_1</name>
    <name evidence="3" type="ORF">VMF7928_00697</name>
</gene>
<dbReference type="Gene3D" id="3.40.50.12230">
    <property type="match status" value="1"/>
</dbReference>
<dbReference type="InterPro" id="IPR001753">
    <property type="entry name" value="Enoyl-CoA_hydra/iso"/>
</dbReference>
<dbReference type="SUPFAM" id="SSF50486">
    <property type="entry name" value="FMT C-terminal domain-like"/>
    <property type="match status" value="1"/>
</dbReference>
<evidence type="ECO:0000313" key="4">
    <source>
        <dbReference type="Proteomes" id="UP000838748"/>
    </source>
</evidence>
<keyword evidence="4" id="KW-1185">Reference proteome</keyword>
<accession>A0ABM9A0E5</accession>
<evidence type="ECO:0000313" key="3">
    <source>
        <dbReference type="EMBL" id="CAH0536807.1"/>
    </source>
</evidence>
<organism evidence="3 4">
    <name type="scientific">Vibrio marisflavi CECT 7928</name>
    <dbReference type="NCBI Taxonomy" id="634439"/>
    <lineage>
        <taxon>Bacteria</taxon>
        <taxon>Pseudomonadati</taxon>
        <taxon>Pseudomonadota</taxon>
        <taxon>Gammaproteobacteria</taxon>
        <taxon>Vibrionales</taxon>
        <taxon>Vibrionaceae</taxon>
        <taxon>Vibrio</taxon>
    </lineage>
</organism>
<evidence type="ECO:0000259" key="2">
    <source>
        <dbReference type="Pfam" id="PF02911"/>
    </source>
</evidence>
<dbReference type="InterPro" id="IPR009188">
    <property type="entry name" value="NiFe-hyd_mat_HypX/HoxX"/>
</dbReference>
<dbReference type="Pfam" id="PF00378">
    <property type="entry name" value="ECH_1"/>
    <property type="match status" value="1"/>
</dbReference>
<dbReference type="InterPro" id="IPR005793">
    <property type="entry name" value="Formyl_trans_C"/>
</dbReference>
<dbReference type="SUPFAM" id="SSF53328">
    <property type="entry name" value="Formyltransferase"/>
    <property type="match status" value="1"/>
</dbReference>
<dbReference type="Pfam" id="PF02911">
    <property type="entry name" value="Formyl_trans_C"/>
    <property type="match status" value="1"/>
</dbReference>
<dbReference type="InterPro" id="IPR029045">
    <property type="entry name" value="ClpP/crotonase-like_dom_sf"/>
</dbReference>
<protein>
    <submittedName>
        <fullName evidence="3">Methionyl-tRNA formyltransferase</fullName>
        <ecNumber evidence="3">2.1.2.9</ecNumber>
    </submittedName>
</protein>
<dbReference type="Proteomes" id="UP000838748">
    <property type="component" value="Unassembled WGS sequence"/>
</dbReference>
<dbReference type="Pfam" id="PF00551">
    <property type="entry name" value="Formyl_trans_N"/>
    <property type="match status" value="1"/>
</dbReference>
<dbReference type="EC" id="2.1.2.9" evidence="3"/>
<dbReference type="InterPro" id="IPR047180">
    <property type="entry name" value="HoxX-like"/>
</dbReference>
<dbReference type="SUPFAM" id="SSF52096">
    <property type="entry name" value="ClpP/crotonase"/>
    <property type="match status" value="1"/>
</dbReference>
<dbReference type="CDD" id="cd08701">
    <property type="entry name" value="FMT_C_HypX"/>
    <property type="match status" value="1"/>
</dbReference>
<reference evidence="3" key="1">
    <citation type="submission" date="2021-11" db="EMBL/GenBank/DDBJ databases">
        <authorList>
            <person name="Rodrigo-Torres L."/>
            <person name="Arahal R. D."/>
            <person name="Lucena T."/>
        </authorList>
    </citation>
    <scope>NUCLEOTIDE SEQUENCE</scope>
    <source>
        <strain evidence="3">CECT 7928</strain>
    </source>
</reference>